<evidence type="ECO:0000313" key="1">
    <source>
        <dbReference type="EMBL" id="KAI4863275.1"/>
    </source>
</evidence>
<proteinExistence type="predicted"/>
<keyword evidence="2" id="KW-1185">Reference proteome</keyword>
<comment type="caution">
    <text evidence="1">The sequence shown here is derived from an EMBL/GenBank/DDBJ whole genome shotgun (WGS) entry which is preliminary data.</text>
</comment>
<accession>A0ACB9YV07</accession>
<evidence type="ECO:0000313" key="2">
    <source>
        <dbReference type="Proteomes" id="UP001497700"/>
    </source>
</evidence>
<gene>
    <name evidence="1" type="ORF">F4820DRAFT_378465</name>
</gene>
<name>A0ACB9YV07_9PEZI</name>
<dbReference type="EMBL" id="MU393507">
    <property type="protein sequence ID" value="KAI4863275.1"/>
    <property type="molecule type" value="Genomic_DNA"/>
</dbReference>
<sequence length="387" mass="40649">MTQFIHLNPPAREWSRHESGAATDTSAVLAFHKTIPDYNETKLHSLPDLAAELGLGHVLLKDESNRFGLPAFKILGASWAVYRAVGSHLGLPAAAAESGDDVPPFAEVGARARGAGVRVVTLTEGNCGRAVARMATGHMGVPTRVYVPGFMDEATRDRIRGEGAEVVAVDGSYDDIIPVALREARAEENSILVMDVGVEGCDEAVPRYFVEGYGTMFAESDRQTLDLTGGKPATHAVVPVGAGSVGEAVTAHYKSSGRKKESGSTTILAVEPTTAACLFQSLKAGQSVSVPTGDTIMCGMNCGTLSTSAWPVLRDGVDAGVAVTDREAHDAVQDLKARGILAGPCGAATLAALRRACKDTRQELGLDESSVVVLYCTEGQREYPIPS</sequence>
<dbReference type="Proteomes" id="UP001497700">
    <property type="component" value="Unassembled WGS sequence"/>
</dbReference>
<reference evidence="1 2" key="1">
    <citation type="journal article" date="2022" name="New Phytol.">
        <title>Ecological generalism drives hyperdiversity of secondary metabolite gene clusters in xylarialean endophytes.</title>
        <authorList>
            <person name="Franco M.E.E."/>
            <person name="Wisecaver J.H."/>
            <person name="Arnold A.E."/>
            <person name="Ju Y.M."/>
            <person name="Slot J.C."/>
            <person name="Ahrendt S."/>
            <person name="Moore L.P."/>
            <person name="Eastman K.E."/>
            <person name="Scott K."/>
            <person name="Konkel Z."/>
            <person name="Mondo S.J."/>
            <person name="Kuo A."/>
            <person name="Hayes R.D."/>
            <person name="Haridas S."/>
            <person name="Andreopoulos B."/>
            <person name="Riley R."/>
            <person name="LaButti K."/>
            <person name="Pangilinan J."/>
            <person name="Lipzen A."/>
            <person name="Amirebrahimi M."/>
            <person name="Yan J."/>
            <person name="Adam C."/>
            <person name="Keymanesh K."/>
            <person name="Ng V."/>
            <person name="Louie K."/>
            <person name="Northen T."/>
            <person name="Drula E."/>
            <person name="Henrissat B."/>
            <person name="Hsieh H.M."/>
            <person name="Youens-Clark K."/>
            <person name="Lutzoni F."/>
            <person name="Miadlikowska J."/>
            <person name="Eastwood D.C."/>
            <person name="Hamelin R.C."/>
            <person name="Grigoriev I.V."/>
            <person name="U'Ren J.M."/>
        </authorList>
    </citation>
    <scope>NUCLEOTIDE SEQUENCE [LARGE SCALE GENOMIC DNA]</scope>
    <source>
        <strain evidence="1 2">CBS 119005</strain>
    </source>
</reference>
<protein>
    <submittedName>
        <fullName evidence="1">Tryptophan synthase beta subunit-like PLP-dependent enzyme</fullName>
    </submittedName>
</protein>
<organism evidence="1 2">
    <name type="scientific">Hypoxylon rubiginosum</name>
    <dbReference type="NCBI Taxonomy" id="110542"/>
    <lineage>
        <taxon>Eukaryota</taxon>
        <taxon>Fungi</taxon>
        <taxon>Dikarya</taxon>
        <taxon>Ascomycota</taxon>
        <taxon>Pezizomycotina</taxon>
        <taxon>Sordariomycetes</taxon>
        <taxon>Xylariomycetidae</taxon>
        <taxon>Xylariales</taxon>
        <taxon>Hypoxylaceae</taxon>
        <taxon>Hypoxylon</taxon>
    </lineage>
</organism>